<gene>
    <name evidence="1" type="ORF">BE08_36260</name>
</gene>
<accession>A0A150PHA0</accession>
<comment type="caution">
    <text evidence="1">The sequence shown here is derived from an EMBL/GenBank/DDBJ whole genome shotgun (WGS) entry which is preliminary data.</text>
</comment>
<protein>
    <recommendedName>
        <fullName evidence="3">DUF4202 domain-containing protein</fullName>
    </recommendedName>
</protein>
<dbReference type="Pfam" id="PF13875">
    <property type="entry name" value="DUF4202"/>
    <property type="match status" value="1"/>
</dbReference>
<evidence type="ECO:0000313" key="2">
    <source>
        <dbReference type="Proteomes" id="UP000075420"/>
    </source>
</evidence>
<proteinExistence type="predicted"/>
<reference evidence="1 2" key="1">
    <citation type="submission" date="2014-02" db="EMBL/GenBank/DDBJ databases">
        <title>The small core and large imbalanced accessory genome model reveals a collaborative survival strategy of Sorangium cellulosum strains in nature.</title>
        <authorList>
            <person name="Han K."/>
            <person name="Peng R."/>
            <person name="Blom J."/>
            <person name="Li Y.-Z."/>
        </authorList>
    </citation>
    <scope>NUCLEOTIDE SEQUENCE [LARGE SCALE GENOMIC DNA]</scope>
    <source>
        <strain evidence="1 2">So0157-25</strain>
    </source>
</reference>
<dbReference type="EMBL" id="JELY01001653">
    <property type="protein sequence ID" value="KYF55049.1"/>
    <property type="molecule type" value="Genomic_DNA"/>
</dbReference>
<evidence type="ECO:0008006" key="3">
    <source>
        <dbReference type="Google" id="ProtNLM"/>
    </source>
</evidence>
<sequence length="319" mass="35108">MLKRLILVAGSSSSGDAPSVRQTPLLSPSDKAELAREFPGVEIDAPSPLAGERHASIDARAWRASALDLWALDTHLHALDARGLFALRIEGLDAQIAARTAHEVLTRCQRFIRRRNLASATAVFARVLARHRELYDLDRPLVRADYDHAIDVWQWMLRLDPRASVAAQAAALFHDVERLVSESNVRIEHRAPDYQAFKDEHARRGAALARSALAGVGLAPEVVGRVGELVSAHERPGDDAELALLNDADALSFFSLNSAGFLDYYGPEHTRAKVAYTLRRLRPEARALLPRVRCRPEVEAMILGEPRRTAAPAPAETLA</sequence>
<dbReference type="InterPro" id="IPR025255">
    <property type="entry name" value="DUF4202"/>
</dbReference>
<evidence type="ECO:0000313" key="1">
    <source>
        <dbReference type="EMBL" id="KYF55049.1"/>
    </source>
</evidence>
<organism evidence="1 2">
    <name type="scientific">Sorangium cellulosum</name>
    <name type="common">Polyangium cellulosum</name>
    <dbReference type="NCBI Taxonomy" id="56"/>
    <lineage>
        <taxon>Bacteria</taxon>
        <taxon>Pseudomonadati</taxon>
        <taxon>Myxococcota</taxon>
        <taxon>Polyangia</taxon>
        <taxon>Polyangiales</taxon>
        <taxon>Polyangiaceae</taxon>
        <taxon>Sorangium</taxon>
    </lineage>
</organism>
<dbReference type="AlphaFoldDB" id="A0A150PHA0"/>
<name>A0A150PHA0_SORCE</name>
<dbReference type="SUPFAM" id="SSF109604">
    <property type="entry name" value="HD-domain/PDEase-like"/>
    <property type="match status" value="1"/>
</dbReference>
<dbReference type="Gene3D" id="1.10.3210.10">
    <property type="entry name" value="Hypothetical protein af1432"/>
    <property type="match status" value="1"/>
</dbReference>
<dbReference type="Proteomes" id="UP000075420">
    <property type="component" value="Unassembled WGS sequence"/>
</dbReference>